<proteinExistence type="predicted"/>
<protein>
    <submittedName>
        <fullName evidence="2">Uncharacterized protein</fullName>
    </submittedName>
</protein>
<feature type="compositionally biased region" description="Basic and acidic residues" evidence="1">
    <location>
        <begin position="68"/>
        <end position="78"/>
    </location>
</feature>
<name>A0A022KTQ0_9MICO</name>
<feature type="region of interest" description="Disordered" evidence="1">
    <location>
        <begin position="226"/>
        <end position="310"/>
    </location>
</feature>
<comment type="caution">
    <text evidence="2">The sequence shown here is derived from an EMBL/GenBank/DDBJ whole genome shotgun (WGS) entry which is preliminary data.</text>
</comment>
<reference evidence="2 3" key="1">
    <citation type="journal article" date="2013" name="Genome Announc.">
        <title>Draft genome sequence of an Actinobacterium, Brachybacterium muris strain UCD-AY4.</title>
        <authorList>
            <person name="Lo J.R."/>
            <person name="Lang J.M."/>
            <person name="Darling A.E."/>
            <person name="Eisen J.A."/>
            <person name="Coil D.A."/>
        </authorList>
    </citation>
    <scope>NUCLEOTIDE SEQUENCE [LARGE SCALE GENOMIC DNA]</scope>
    <source>
        <strain evidence="2 3">UCD-AY4</strain>
    </source>
</reference>
<sequence length="310" mass="32315">MTDPYRDQDQTHRGEPWNQPPTPGAPGTTSGGVEGQGIPGPGVQGTAVPPPPVPHGDDKSGTGQQAKDSARNVAEDTKQAGGAVAGTAKDEALSVKDDAVREGRKLWDETSSTLSTQASDQLNRAAGTVRTFTDDLARMSRGEKPEDGLATDLAQQVTDRTGALADWLENHEPADVLTEVKSFARRRPVAFLAIAAGLGFAAGRLTRSVAQVHSDDDDQDVWASRTSTAGFYGPGDGQYRATPVPPQPGYTTGGTVPPVDPSVGQAVPGTPGYDAPGQQGYPYGAPVPPAEPTRPVPPRLPETDGRGDIR</sequence>
<dbReference type="Proteomes" id="UP000019754">
    <property type="component" value="Unassembled WGS sequence"/>
</dbReference>
<gene>
    <name evidence="2" type="ORF">D641_0107865</name>
</gene>
<feature type="compositionally biased region" description="Basic and acidic residues" evidence="1">
    <location>
        <begin position="1"/>
        <end position="15"/>
    </location>
</feature>
<dbReference type="STRING" id="1249481.D641_0107865"/>
<feature type="compositionally biased region" description="Pro residues" evidence="1">
    <location>
        <begin position="285"/>
        <end position="300"/>
    </location>
</feature>
<dbReference type="AlphaFoldDB" id="A0A022KTQ0"/>
<feature type="compositionally biased region" description="Basic and acidic residues" evidence="1">
    <location>
        <begin position="88"/>
        <end position="108"/>
    </location>
</feature>
<dbReference type="HOGENOM" id="CLU_896220_0_0_11"/>
<evidence type="ECO:0000313" key="2">
    <source>
        <dbReference type="EMBL" id="EYT49335.1"/>
    </source>
</evidence>
<feature type="compositionally biased region" description="Polar residues" evidence="1">
    <location>
        <begin position="109"/>
        <end position="118"/>
    </location>
</feature>
<feature type="compositionally biased region" description="Gly residues" evidence="1">
    <location>
        <begin position="29"/>
        <end position="43"/>
    </location>
</feature>
<evidence type="ECO:0000313" key="3">
    <source>
        <dbReference type="Proteomes" id="UP000019754"/>
    </source>
</evidence>
<accession>A0A022KTQ0</accession>
<keyword evidence="3" id="KW-1185">Reference proteome</keyword>
<feature type="region of interest" description="Disordered" evidence="1">
    <location>
        <begin position="1"/>
        <end position="118"/>
    </location>
</feature>
<dbReference type="OrthoDB" id="4578793at2"/>
<evidence type="ECO:0000256" key="1">
    <source>
        <dbReference type="SAM" id="MobiDB-lite"/>
    </source>
</evidence>
<organism evidence="2 3">
    <name type="scientific">Brachybacterium muris UCD-AY4</name>
    <dbReference type="NCBI Taxonomy" id="1249481"/>
    <lineage>
        <taxon>Bacteria</taxon>
        <taxon>Bacillati</taxon>
        <taxon>Actinomycetota</taxon>
        <taxon>Actinomycetes</taxon>
        <taxon>Micrococcales</taxon>
        <taxon>Dermabacteraceae</taxon>
        <taxon>Brachybacterium</taxon>
    </lineage>
</organism>
<dbReference type="EMBL" id="AORC01000009">
    <property type="protein sequence ID" value="EYT49335.1"/>
    <property type="molecule type" value="Genomic_DNA"/>
</dbReference>
<feature type="compositionally biased region" description="Basic and acidic residues" evidence="1">
    <location>
        <begin position="301"/>
        <end position="310"/>
    </location>
</feature>
<dbReference type="RefSeq" id="WP_017823106.1">
    <property type="nucleotide sequence ID" value="NZ_AORC01000009.1"/>
</dbReference>